<evidence type="ECO:0000259" key="1">
    <source>
        <dbReference type="Pfam" id="PF02625"/>
    </source>
</evidence>
<feature type="domain" description="XdhC- CoxI" evidence="1">
    <location>
        <begin position="17"/>
        <end position="78"/>
    </location>
</feature>
<gene>
    <name evidence="3" type="ORF">GCM10011521_00190</name>
</gene>
<reference evidence="4" key="1">
    <citation type="journal article" date="2019" name="Int. J. Syst. Evol. Microbiol.">
        <title>The Global Catalogue of Microorganisms (GCM) 10K type strain sequencing project: providing services to taxonomists for standard genome sequencing and annotation.</title>
        <authorList>
            <consortium name="The Broad Institute Genomics Platform"/>
            <consortium name="The Broad Institute Genome Sequencing Center for Infectious Disease"/>
            <person name="Wu L."/>
            <person name="Ma J."/>
        </authorList>
    </citation>
    <scope>NUCLEOTIDE SEQUENCE [LARGE SCALE GENOMIC DNA]</scope>
    <source>
        <strain evidence="4">CGMCC 1.15905</strain>
    </source>
</reference>
<organism evidence="3 4">
    <name type="scientific">Arenimonas soli</name>
    <dbReference type="NCBI Taxonomy" id="2269504"/>
    <lineage>
        <taxon>Bacteria</taxon>
        <taxon>Pseudomonadati</taxon>
        <taxon>Pseudomonadota</taxon>
        <taxon>Gammaproteobacteria</taxon>
        <taxon>Lysobacterales</taxon>
        <taxon>Lysobacteraceae</taxon>
        <taxon>Arenimonas</taxon>
    </lineage>
</organism>
<proteinExistence type="predicted"/>
<dbReference type="RefSeq" id="WP_229668483.1">
    <property type="nucleotide sequence ID" value="NZ_BMKC01000001.1"/>
</dbReference>
<dbReference type="InterPro" id="IPR003777">
    <property type="entry name" value="XdhC_CoxI"/>
</dbReference>
<name>A0ABQ1H8V7_9GAMM</name>
<sequence length="314" mass="32152">MAHGGLLAVLEAARAFRDQGQAFALALVTDTEGSTYRKAGALALVAGNGERSGTLSGGCLEPALDALAARVIASGEPEAAVLDTRDDDDLLFGSGSGCRGRMRVLAWPVPGAGQTLLDRLGDAHAARRALAVWVGVDTATLGEIAFDATLAGPGALAVQIAPAPRLLLLGAGPEAPPLLHLARVMGWLAEVVDHRPALLRAERLAGASALHALRPAQALADLAALPDAALVMTHLASADLEALRALATLDVPYVGLLGPPARRDELVAQLPAGEQARLQSRLHAPAGMPLGGHGPEAIALAIAADLQRYFHGAR</sequence>
<dbReference type="Proteomes" id="UP000623419">
    <property type="component" value="Unassembled WGS sequence"/>
</dbReference>
<comment type="caution">
    <text evidence="3">The sequence shown here is derived from an EMBL/GenBank/DDBJ whole genome shotgun (WGS) entry which is preliminary data.</text>
</comment>
<evidence type="ECO:0000313" key="4">
    <source>
        <dbReference type="Proteomes" id="UP000623419"/>
    </source>
</evidence>
<feature type="domain" description="XdhC Rossmann" evidence="2">
    <location>
        <begin position="166"/>
        <end position="306"/>
    </location>
</feature>
<dbReference type="Pfam" id="PF02625">
    <property type="entry name" value="XdhC_CoxI"/>
    <property type="match status" value="1"/>
</dbReference>
<dbReference type="InterPro" id="IPR052698">
    <property type="entry name" value="MoCofactor_Util/Proc"/>
</dbReference>
<dbReference type="PANTHER" id="PTHR30388:SF6">
    <property type="entry name" value="XANTHINE DEHYDROGENASE SUBUNIT A-RELATED"/>
    <property type="match status" value="1"/>
</dbReference>
<dbReference type="InterPro" id="IPR027051">
    <property type="entry name" value="XdhC_Rossmann_dom"/>
</dbReference>
<evidence type="ECO:0000313" key="3">
    <source>
        <dbReference type="EMBL" id="GGA66073.1"/>
    </source>
</evidence>
<dbReference type="PANTHER" id="PTHR30388">
    <property type="entry name" value="ALDEHYDE OXIDOREDUCTASE MOLYBDENUM COFACTOR ASSEMBLY PROTEIN"/>
    <property type="match status" value="1"/>
</dbReference>
<evidence type="ECO:0000259" key="2">
    <source>
        <dbReference type="Pfam" id="PF13478"/>
    </source>
</evidence>
<protein>
    <submittedName>
        <fullName evidence="3">XdhC/CoxI family protein</fullName>
    </submittedName>
</protein>
<accession>A0ABQ1H8V7</accession>
<dbReference type="EMBL" id="BMKC01000001">
    <property type="protein sequence ID" value="GGA66073.1"/>
    <property type="molecule type" value="Genomic_DNA"/>
</dbReference>
<keyword evidence="4" id="KW-1185">Reference proteome</keyword>
<dbReference type="Gene3D" id="3.40.50.720">
    <property type="entry name" value="NAD(P)-binding Rossmann-like Domain"/>
    <property type="match status" value="1"/>
</dbReference>
<dbReference type="Pfam" id="PF13478">
    <property type="entry name" value="XdhC_C"/>
    <property type="match status" value="1"/>
</dbReference>